<feature type="domain" description="DNA topoisomerase type IIA subunit B" evidence="9">
    <location>
        <begin position="188"/>
        <end position="327"/>
    </location>
</feature>
<evidence type="ECO:0000256" key="4">
    <source>
        <dbReference type="ARBA" id="ARBA00022741"/>
    </source>
</evidence>
<evidence type="ECO:0000259" key="9">
    <source>
        <dbReference type="Pfam" id="PF00204"/>
    </source>
</evidence>
<dbReference type="GO" id="GO:0003918">
    <property type="term" value="F:DNA topoisomerase type II (double strand cut, ATP-hydrolyzing) activity"/>
    <property type="evidence" value="ECO:0007669"/>
    <property type="project" value="UniProtKB-EC"/>
</dbReference>
<keyword evidence="8" id="KW-0413">Isomerase</keyword>
<dbReference type="PANTHER" id="PTHR45866">
    <property type="entry name" value="DNA GYRASE/TOPOISOMERASE SUBUNIT B"/>
    <property type="match status" value="1"/>
</dbReference>
<dbReference type="GO" id="GO:0006265">
    <property type="term" value="P:DNA topological change"/>
    <property type="evidence" value="ECO:0007669"/>
    <property type="project" value="InterPro"/>
</dbReference>
<evidence type="ECO:0000313" key="11">
    <source>
        <dbReference type="Proteomes" id="UP000518300"/>
    </source>
</evidence>
<dbReference type="Gene3D" id="3.30.565.10">
    <property type="entry name" value="Histidine kinase-like ATPase, C-terminal domain"/>
    <property type="match status" value="1"/>
</dbReference>
<dbReference type="AlphaFoldDB" id="A0A848M0T1"/>
<dbReference type="InterPro" id="IPR020568">
    <property type="entry name" value="Ribosomal_Su5_D2-typ_SF"/>
</dbReference>
<accession>A0A848M0T1</accession>
<keyword evidence="11" id="KW-1185">Reference proteome</keyword>
<dbReference type="SUPFAM" id="SSF54211">
    <property type="entry name" value="Ribosomal protein S5 domain 2-like"/>
    <property type="match status" value="1"/>
</dbReference>
<evidence type="ECO:0000256" key="5">
    <source>
        <dbReference type="ARBA" id="ARBA00022840"/>
    </source>
</evidence>
<comment type="caution">
    <text evidence="10">The sequence shown here is derived from an EMBL/GenBank/DDBJ whole genome shotgun (WGS) entry which is preliminary data.</text>
</comment>
<evidence type="ECO:0000313" key="10">
    <source>
        <dbReference type="EMBL" id="NMO23479.1"/>
    </source>
</evidence>
<dbReference type="Pfam" id="PF00204">
    <property type="entry name" value="DNA_gyraseB"/>
    <property type="match status" value="1"/>
</dbReference>
<gene>
    <name evidence="10" type="ORF">HG543_52790</name>
</gene>
<dbReference type="InterPro" id="IPR013506">
    <property type="entry name" value="Topo_IIA_bsu_dom2"/>
</dbReference>
<dbReference type="InterPro" id="IPR014721">
    <property type="entry name" value="Ribsml_uS5_D2-typ_fold_subgr"/>
</dbReference>
<proteinExistence type="inferred from homology"/>
<comment type="catalytic activity">
    <reaction evidence="1">
        <text>ATP-dependent breakage, passage and rejoining of double-stranded DNA.</text>
        <dbReference type="EC" id="5.6.2.2"/>
    </reaction>
</comment>
<keyword evidence="5" id="KW-0067">ATP-binding</keyword>
<sequence>MYVGDVGVYGLHHLVYFLLDAVFLDERRGECGGFELEVDAEGGLSLVAGGNVVPPEGMLEEAEGALFFRQPKTHGWAWANSLPVSLALSSRYQLDVWDQGRQWRLMGEQGRPRGGVSEVTPVEPVSVQGPRVLRVRLVPDATVLEVTTFDSERLSRRCRELTYLAPGLRARFIDHRTGEDSRLYYPGGITERLREMTADVPRRHAEPLSFDVSWETLRVRCALQWCEEGEGVWSYANTVWTRKQGVHVDGVFLALRGALAQLTGERVQDFLRSRLSRGLWALVAVDGPDERMAFKGPTKDLLAIEGLREAVQARLQPLLVEALREHPLRSWLVEQGLVL</sequence>
<organism evidence="10 11">
    <name type="scientific">Pyxidicoccus fallax</name>
    <dbReference type="NCBI Taxonomy" id="394095"/>
    <lineage>
        <taxon>Bacteria</taxon>
        <taxon>Pseudomonadati</taxon>
        <taxon>Myxococcota</taxon>
        <taxon>Myxococcia</taxon>
        <taxon>Myxococcales</taxon>
        <taxon>Cystobacterineae</taxon>
        <taxon>Myxococcaceae</taxon>
        <taxon>Pyxidicoccus</taxon>
    </lineage>
</organism>
<dbReference type="SUPFAM" id="SSF55874">
    <property type="entry name" value="ATPase domain of HSP90 chaperone/DNA topoisomerase II/histidine kinase"/>
    <property type="match status" value="1"/>
</dbReference>
<dbReference type="EMBL" id="JABBJJ010000627">
    <property type="protein sequence ID" value="NMO23479.1"/>
    <property type="molecule type" value="Genomic_DNA"/>
</dbReference>
<keyword evidence="4" id="KW-0547">Nucleotide-binding</keyword>
<name>A0A848M0T1_9BACT</name>
<protein>
    <recommendedName>
        <fullName evidence="3">DNA topoisomerase (ATP-hydrolyzing)</fullName>
        <ecNumber evidence="3">5.6.2.2</ecNumber>
    </recommendedName>
</protein>
<keyword evidence="6" id="KW-0799">Topoisomerase</keyword>
<dbReference type="InterPro" id="IPR036890">
    <property type="entry name" value="HATPase_C_sf"/>
</dbReference>
<keyword evidence="7" id="KW-0238">DNA-binding</keyword>
<dbReference type="Gene3D" id="3.30.230.10">
    <property type="match status" value="1"/>
</dbReference>
<dbReference type="Proteomes" id="UP000518300">
    <property type="component" value="Unassembled WGS sequence"/>
</dbReference>
<comment type="similarity">
    <text evidence="2">Belongs to the type II topoisomerase GyrB family.</text>
</comment>
<evidence type="ECO:0000256" key="7">
    <source>
        <dbReference type="ARBA" id="ARBA00023125"/>
    </source>
</evidence>
<dbReference type="GO" id="GO:0005524">
    <property type="term" value="F:ATP binding"/>
    <property type="evidence" value="ECO:0007669"/>
    <property type="project" value="UniProtKB-KW"/>
</dbReference>
<evidence type="ECO:0000256" key="6">
    <source>
        <dbReference type="ARBA" id="ARBA00023029"/>
    </source>
</evidence>
<reference evidence="10 11" key="1">
    <citation type="submission" date="2020-04" db="EMBL/GenBank/DDBJ databases">
        <title>Draft genome of Pyxidicoccus fallax type strain.</title>
        <authorList>
            <person name="Whitworth D.E."/>
        </authorList>
    </citation>
    <scope>NUCLEOTIDE SEQUENCE [LARGE SCALE GENOMIC DNA]</scope>
    <source>
        <strain evidence="10 11">DSM 14698</strain>
    </source>
</reference>
<evidence type="ECO:0000256" key="2">
    <source>
        <dbReference type="ARBA" id="ARBA00010708"/>
    </source>
</evidence>
<evidence type="ECO:0000256" key="3">
    <source>
        <dbReference type="ARBA" id="ARBA00012895"/>
    </source>
</evidence>
<evidence type="ECO:0000256" key="1">
    <source>
        <dbReference type="ARBA" id="ARBA00000185"/>
    </source>
</evidence>
<evidence type="ECO:0000256" key="8">
    <source>
        <dbReference type="ARBA" id="ARBA00023235"/>
    </source>
</evidence>
<dbReference type="EC" id="5.6.2.2" evidence="3"/>
<dbReference type="PANTHER" id="PTHR45866:SF1">
    <property type="entry name" value="DNA GYRASE SUBUNIT B, MITOCHONDRIAL"/>
    <property type="match status" value="1"/>
</dbReference>
<dbReference type="GO" id="GO:0003677">
    <property type="term" value="F:DNA binding"/>
    <property type="evidence" value="ECO:0007669"/>
    <property type="project" value="UniProtKB-KW"/>
</dbReference>